<reference evidence="22 23" key="1">
    <citation type="journal article" date="2015" name="Genome Announc.">
        <title>Expanding the biotechnology potential of lactobacilli through comparative genomics of 213 strains and associated genera.</title>
        <authorList>
            <person name="Sun Z."/>
            <person name="Harris H.M."/>
            <person name="McCann A."/>
            <person name="Guo C."/>
            <person name="Argimon S."/>
            <person name="Zhang W."/>
            <person name="Yang X."/>
            <person name="Jeffery I.B."/>
            <person name="Cooney J.C."/>
            <person name="Kagawa T.F."/>
            <person name="Liu W."/>
            <person name="Song Y."/>
            <person name="Salvetti E."/>
            <person name="Wrobel A."/>
            <person name="Rasinkangas P."/>
            <person name="Parkhill J."/>
            <person name="Rea M.C."/>
            <person name="O'Sullivan O."/>
            <person name="Ritari J."/>
            <person name="Douillard F.P."/>
            <person name="Paul Ross R."/>
            <person name="Yang R."/>
            <person name="Briner A.E."/>
            <person name="Felis G.E."/>
            <person name="de Vos W.M."/>
            <person name="Barrangou R."/>
            <person name="Klaenhammer T.R."/>
            <person name="Caufield P.W."/>
            <person name="Cui Y."/>
            <person name="Zhang H."/>
            <person name="O'Toole P.W."/>
        </authorList>
    </citation>
    <scope>NUCLEOTIDE SEQUENCE [LARGE SCALE GENOMIC DNA]</scope>
    <source>
        <strain evidence="22 23">DSM 20253</strain>
    </source>
</reference>
<gene>
    <name evidence="17" type="primary">rph</name>
    <name evidence="22" type="ORF">FC24_GL001940</name>
</gene>
<comment type="cofactor">
    <cofactor evidence="18">
        <name>Mg(2+)</name>
        <dbReference type="ChEBI" id="CHEBI:18420"/>
    </cofactor>
    <text evidence="18">Binds 1 Mg(2+) ion per subunit.</text>
</comment>
<dbReference type="GO" id="GO:0036220">
    <property type="term" value="F:ITP diphosphatase activity"/>
    <property type="evidence" value="ECO:0007669"/>
    <property type="project" value="UniProtKB-UniRule"/>
</dbReference>
<dbReference type="PROSITE" id="PS01277">
    <property type="entry name" value="RIBONUCLEASE_PH"/>
    <property type="match status" value="1"/>
</dbReference>
<dbReference type="InterPro" id="IPR027408">
    <property type="entry name" value="PNPase/RNase_PH_dom_sf"/>
</dbReference>
<proteinExistence type="inferred from homology"/>
<feature type="active site" description="Proton acceptor" evidence="18">
    <location>
        <position position="322"/>
    </location>
</feature>
<dbReference type="NCBIfam" id="TIGR01966">
    <property type="entry name" value="RNasePH"/>
    <property type="match status" value="1"/>
</dbReference>
<keyword evidence="9 18" id="KW-0479">Metal-binding</keyword>
<evidence type="ECO:0000313" key="23">
    <source>
        <dbReference type="Proteomes" id="UP000051638"/>
    </source>
</evidence>
<dbReference type="GO" id="GO:0017111">
    <property type="term" value="F:ribonucleoside triphosphate phosphatase activity"/>
    <property type="evidence" value="ECO:0007669"/>
    <property type="project" value="InterPro"/>
</dbReference>
<comment type="caution">
    <text evidence="22">The sequence shown here is derived from an EMBL/GenBank/DDBJ whole genome shotgun (WGS) entry which is preliminary data.</text>
</comment>
<evidence type="ECO:0000256" key="14">
    <source>
        <dbReference type="ARBA" id="ARBA00023080"/>
    </source>
</evidence>
<dbReference type="EC" id="3.6.1.66" evidence="18"/>
<evidence type="ECO:0000256" key="7">
    <source>
        <dbReference type="ARBA" id="ARBA00022694"/>
    </source>
</evidence>
<evidence type="ECO:0000313" key="22">
    <source>
        <dbReference type="EMBL" id="KRM95712.1"/>
    </source>
</evidence>
<evidence type="ECO:0000256" key="10">
    <source>
        <dbReference type="ARBA" id="ARBA00022741"/>
    </source>
</evidence>
<comment type="catalytic activity">
    <reaction evidence="16 18">
        <text>XTP + H2O = XMP + diphosphate + H(+)</text>
        <dbReference type="Rhea" id="RHEA:28610"/>
        <dbReference type="ChEBI" id="CHEBI:15377"/>
        <dbReference type="ChEBI" id="CHEBI:15378"/>
        <dbReference type="ChEBI" id="CHEBI:33019"/>
        <dbReference type="ChEBI" id="CHEBI:57464"/>
        <dbReference type="ChEBI" id="CHEBI:61314"/>
        <dbReference type="EC" id="3.6.1.66"/>
    </reaction>
</comment>
<evidence type="ECO:0000256" key="6">
    <source>
        <dbReference type="ARBA" id="ARBA00022679"/>
    </source>
</evidence>
<evidence type="ECO:0000256" key="1">
    <source>
        <dbReference type="ARBA" id="ARBA00006678"/>
    </source>
</evidence>
<evidence type="ECO:0000256" key="2">
    <source>
        <dbReference type="ARBA" id="ARBA00008023"/>
    </source>
</evidence>
<dbReference type="InterPro" id="IPR029001">
    <property type="entry name" value="ITPase-like_fam"/>
</dbReference>
<name>A0A0R2CVZ0_9LACO</name>
<dbReference type="HAMAP" id="MF_00564">
    <property type="entry name" value="RNase_PH"/>
    <property type="match status" value="1"/>
</dbReference>
<feature type="binding site" evidence="18">
    <location>
        <position position="293"/>
    </location>
    <ligand>
        <name>Mg(2+)</name>
        <dbReference type="ChEBI" id="CHEBI:18420"/>
    </ligand>
</feature>
<evidence type="ECO:0000256" key="18">
    <source>
        <dbReference type="HAMAP-Rule" id="MF_01405"/>
    </source>
</evidence>
<dbReference type="SUPFAM" id="SSF55666">
    <property type="entry name" value="Ribonuclease PH domain 2-like"/>
    <property type="match status" value="1"/>
</dbReference>
<dbReference type="GO" id="GO:0016075">
    <property type="term" value="P:rRNA catabolic process"/>
    <property type="evidence" value="ECO:0007669"/>
    <property type="project" value="UniProtKB-UniRule"/>
</dbReference>
<dbReference type="HAMAP" id="MF_01405">
    <property type="entry name" value="Non_canon_purine_NTPase"/>
    <property type="match status" value="1"/>
</dbReference>
<evidence type="ECO:0000256" key="12">
    <source>
        <dbReference type="ARBA" id="ARBA00022842"/>
    </source>
</evidence>
<dbReference type="FunFam" id="3.30.230.70:FF:000003">
    <property type="entry name" value="Ribonuclease PH"/>
    <property type="match status" value="1"/>
</dbReference>
<dbReference type="Pfam" id="PF01138">
    <property type="entry name" value="RNase_PH"/>
    <property type="match status" value="1"/>
</dbReference>
<keyword evidence="23" id="KW-1185">Reference proteome</keyword>
<keyword evidence="5 17" id="KW-0820">tRNA-binding</keyword>
<keyword evidence="6 17" id="KW-0808">Transferase</keyword>
<dbReference type="CDD" id="cd00515">
    <property type="entry name" value="HAM1"/>
    <property type="match status" value="1"/>
</dbReference>
<dbReference type="PANTHER" id="PTHR11953:SF0">
    <property type="entry name" value="EXOSOME COMPLEX COMPONENT RRP41"/>
    <property type="match status" value="1"/>
</dbReference>
<evidence type="ECO:0000256" key="4">
    <source>
        <dbReference type="ARBA" id="ARBA00022552"/>
    </source>
</evidence>
<evidence type="ECO:0000256" key="3">
    <source>
        <dbReference type="ARBA" id="ARBA00011738"/>
    </source>
</evidence>
<comment type="subunit">
    <text evidence="3 18">Homodimer.</text>
</comment>
<dbReference type="InterPro" id="IPR020568">
    <property type="entry name" value="Ribosomal_Su5_D2-typ_SF"/>
</dbReference>
<evidence type="ECO:0000259" key="21">
    <source>
        <dbReference type="Pfam" id="PF03725"/>
    </source>
</evidence>
<dbReference type="InterPro" id="IPR018336">
    <property type="entry name" value="RNase_PH_CS"/>
</dbReference>
<dbReference type="OrthoDB" id="9807456at2"/>
<evidence type="ECO:0000256" key="8">
    <source>
        <dbReference type="ARBA" id="ARBA00022695"/>
    </source>
</evidence>
<organism evidence="22 23">
    <name type="scientific">Loigolactobacillus rennini DSM 20253</name>
    <dbReference type="NCBI Taxonomy" id="1423796"/>
    <lineage>
        <taxon>Bacteria</taxon>
        <taxon>Bacillati</taxon>
        <taxon>Bacillota</taxon>
        <taxon>Bacilli</taxon>
        <taxon>Lactobacillales</taxon>
        <taxon>Lactobacillaceae</taxon>
        <taxon>Loigolactobacillus</taxon>
    </lineage>
</organism>
<feature type="binding site" evidence="18">
    <location>
        <begin position="434"/>
        <end position="435"/>
    </location>
    <ligand>
        <name>substrate</name>
    </ligand>
</feature>
<dbReference type="NCBIfam" id="NF011397">
    <property type="entry name" value="PRK14822.1"/>
    <property type="match status" value="1"/>
</dbReference>
<dbReference type="GO" id="GO:0009022">
    <property type="term" value="F:tRNA nucleotidyltransferase activity"/>
    <property type="evidence" value="ECO:0007669"/>
    <property type="project" value="UniProtKB-UniRule"/>
</dbReference>
<dbReference type="InterPro" id="IPR002637">
    <property type="entry name" value="RdgB/HAM1"/>
</dbReference>
<dbReference type="Pfam" id="PF03725">
    <property type="entry name" value="RNase_PH_C"/>
    <property type="match status" value="1"/>
</dbReference>
<dbReference type="RefSeq" id="WP_057874336.1">
    <property type="nucleotide sequence ID" value="NZ_AYYI01000061.1"/>
</dbReference>
<dbReference type="GO" id="GO:0000049">
    <property type="term" value="F:tRNA binding"/>
    <property type="evidence" value="ECO:0007669"/>
    <property type="project" value="UniProtKB-UniRule"/>
</dbReference>
<evidence type="ECO:0000256" key="13">
    <source>
        <dbReference type="ARBA" id="ARBA00022884"/>
    </source>
</evidence>
<comment type="catalytic activity">
    <reaction evidence="15 18">
        <text>dITP + H2O = dIMP + diphosphate + H(+)</text>
        <dbReference type="Rhea" id="RHEA:28342"/>
        <dbReference type="ChEBI" id="CHEBI:15377"/>
        <dbReference type="ChEBI" id="CHEBI:15378"/>
        <dbReference type="ChEBI" id="CHEBI:33019"/>
        <dbReference type="ChEBI" id="CHEBI:61194"/>
        <dbReference type="ChEBI" id="CHEBI:61382"/>
        <dbReference type="EC" id="3.6.1.66"/>
    </reaction>
</comment>
<dbReference type="FunFam" id="3.90.950.10:FF:000001">
    <property type="entry name" value="dITP/XTP pyrophosphatase"/>
    <property type="match status" value="1"/>
</dbReference>
<dbReference type="GO" id="GO:0035870">
    <property type="term" value="F:dITP diphosphatase activity"/>
    <property type="evidence" value="ECO:0007669"/>
    <property type="project" value="UniProtKB-UniRule"/>
</dbReference>
<feature type="binding site" evidence="17">
    <location>
        <position position="88"/>
    </location>
    <ligand>
        <name>phosphate</name>
        <dbReference type="ChEBI" id="CHEBI:43474"/>
        <note>substrate</note>
    </ligand>
</feature>
<dbReference type="Pfam" id="PF01725">
    <property type="entry name" value="Ham1p_like"/>
    <property type="match status" value="1"/>
</dbReference>
<dbReference type="Gene3D" id="3.30.230.70">
    <property type="entry name" value="GHMP Kinase, N-terminal domain"/>
    <property type="match status" value="1"/>
</dbReference>
<dbReference type="InterPro" id="IPR020922">
    <property type="entry name" value="dITP/XTP_pyrophosphatase"/>
</dbReference>
<dbReference type="SUPFAM" id="SSF52972">
    <property type="entry name" value="ITPase-like"/>
    <property type="match status" value="1"/>
</dbReference>
<keyword evidence="14 18" id="KW-0546">Nucleotide metabolism</keyword>
<comment type="catalytic activity">
    <reaction evidence="18">
        <text>ITP + H2O = IMP + diphosphate + H(+)</text>
        <dbReference type="Rhea" id="RHEA:29399"/>
        <dbReference type="ChEBI" id="CHEBI:15377"/>
        <dbReference type="ChEBI" id="CHEBI:15378"/>
        <dbReference type="ChEBI" id="CHEBI:33019"/>
        <dbReference type="ChEBI" id="CHEBI:58053"/>
        <dbReference type="ChEBI" id="CHEBI:61402"/>
        <dbReference type="EC" id="3.6.1.66"/>
    </reaction>
</comment>
<feature type="binding site" evidence="18">
    <location>
        <position position="323"/>
    </location>
    <ligand>
        <name>substrate</name>
    </ligand>
</feature>
<evidence type="ECO:0000256" key="5">
    <source>
        <dbReference type="ARBA" id="ARBA00022555"/>
    </source>
</evidence>
<dbReference type="InterPro" id="IPR050080">
    <property type="entry name" value="RNase_PH"/>
</dbReference>
<dbReference type="GO" id="GO:0009117">
    <property type="term" value="P:nucleotide metabolic process"/>
    <property type="evidence" value="ECO:0007669"/>
    <property type="project" value="UniProtKB-KW"/>
</dbReference>
<dbReference type="PATRIC" id="fig|1423796.3.peg.1969"/>
<dbReference type="PANTHER" id="PTHR11953">
    <property type="entry name" value="EXOSOME COMPLEX COMPONENT"/>
    <property type="match status" value="1"/>
</dbReference>
<dbReference type="GO" id="GO:0031125">
    <property type="term" value="P:rRNA 3'-end processing"/>
    <property type="evidence" value="ECO:0007669"/>
    <property type="project" value="UniProtKB-ARBA"/>
</dbReference>
<keyword evidence="7 17" id="KW-0819">tRNA processing</keyword>
<dbReference type="NCBIfam" id="TIGR00042">
    <property type="entry name" value="RdgB/HAM1 family non-canonical purine NTP pyrophosphatase"/>
    <property type="match status" value="1"/>
</dbReference>
<dbReference type="Proteomes" id="UP000051638">
    <property type="component" value="Unassembled WGS sequence"/>
</dbReference>
<keyword evidence="13" id="KW-0694">RNA-binding</keyword>
<dbReference type="SUPFAM" id="SSF54211">
    <property type="entry name" value="Ribosomal protein S5 domain 2-like"/>
    <property type="match status" value="1"/>
</dbReference>
<evidence type="ECO:0000256" key="17">
    <source>
        <dbReference type="HAMAP-Rule" id="MF_00564"/>
    </source>
</evidence>
<feature type="binding site" evidence="18">
    <location>
        <position position="429"/>
    </location>
    <ligand>
        <name>substrate</name>
    </ligand>
</feature>
<comment type="function">
    <text evidence="18">Pyrophosphatase that catalyzes the hydrolysis of nucleoside triphosphates to their monophosphate derivatives, with a high preference for the non-canonical purine nucleotides XTP (xanthosine triphosphate), dITP (deoxyinosine triphosphate) and ITP. Seems to function as a house-cleaning enzyme that removes non-canonical purine nucleotides from the nucleotide pool, thus preventing their incorporation into DNA/RNA and avoiding chromosomal lesions.</text>
</comment>
<keyword evidence="11 18" id="KW-0378">Hydrolase</keyword>
<feature type="domain" description="Exoribonuclease phosphorolytic" evidence="20">
    <location>
        <begin position="12"/>
        <end position="142"/>
    </location>
</feature>
<comment type="function">
    <text evidence="17">Phosphorolytic 3'-5' exoribonuclease that plays an important role in tRNA 3'-end maturation. Removes nucleotide residues following the 3'-CCA terminus of tRNAs; can also add nucleotides to the ends of RNA molecules by using nucleoside diphosphates as substrates, but this may not be physiologically important. Probably plays a role in initiation of 16S rRNA degradation (leading to ribosome degradation) during starvation.</text>
</comment>
<feature type="domain" description="Exoribonuclease phosphorolytic" evidence="21">
    <location>
        <begin position="162"/>
        <end position="226"/>
    </location>
</feature>
<comment type="similarity">
    <text evidence="2 18 19">Belongs to the HAM1 NTPase family.</text>
</comment>
<feature type="binding site" evidence="17">
    <location>
        <begin position="126"/>
        <end position="128"/>
    </location>
    <ligand>
        <name>phosphate</name>
        <dbReference type="ChEBI" id="CHEBI:43474"/>
        <note>substrate</note>
    </ligand>
</feature>
<dbReference type="InterPro" id="IPR002381">
    <property type="entry name" value="RNase_PH_bac-type"/>
</dbReference>
<dbReference type="GO" id="GO:0009146">
    <property type="term" value="P:purine nucleoside triphosphate catabolic process"/>
    <property type="evidence" value="ECO:0007669"/>
    <property type="project" value="UniProtKB-UniRule"/>
</dbReference>
<feature type="binding site" evidence="18">
    <location>
        <begin position="260"/>
        <end position="265"/>
    </location>
    <ligand>
        <name>substrate</name>
    </ligand>
</feature>
<evidence type="ECO:0000256" key="16">
    <source>
        <dbReference type="ARBA" id="ARBA00052017"/>
    </source>
</evidence>
<dbReference type="InterPro" id="IPR036345">
    <property type="entry name" value="ExoRNase_PH_dom2_sf"/>
</dbReference>
<dbReference type="CDD" id="cd11362">
    <property type="entry name" value="RNase_PH_bact"/>
    <property type="match status" value="1"/>
</dbReference>
<evidence type="ECO:0000256" key="9">
    <source>
        <dbReference type="ARBA" id="ARBA00022723"/>
    </source>
</evidence>
<feature type="binding site" evidence="18">
    <location>
        <position position="322"/>
    </location>
    <ligand>
        <name>Mg(2+)</name>
        <dbReference type="ChEBI" id="CHEBI:18420"/>
    </ligand>
</feature>
<comment type="catalytic activity">
    <reaction evidence="17">
        <text>tRNA(n+1) + phosphate = tRNA(n) + a ribonucleoside 5'-diphosphate</text>
        <dbReference type="Rhea" id="RHEA:10628"/>
        <dbReference type="Rhea" id="RHEA-COMP:17343"/>
        <dbReference type="Rhea" id="RHEA-COMP:17344"/>
        <dbReference type="ChEBI" id="CHEBI:43474"/>
        <dbReference type="ChEBI" id="CHEBI:57930"/>
        <dbReference type="ChEBI" id="CHEBI:173114"/>
        <dbReference type="EC" id="2.7.7.56"/>
    </reaction>
</comment>
<evidence type="ECO:0000259" key="20">
    <source>
        <dbReference type="Pfam" id="PF01138"/>
    </source>
</evidence>
<dbReference type="GO" id="GO:0008033">
    <property type="term" value="P:tRNA processing"/>
    <property type="evidence" value="ECO:0007669"/>
    <property type="project" value="UniProtKB-UniRule"/>
</dbReference>
<feature type="binding site" evidence="18">
    <location>
        <begin position="406"/>
        <end position="409"/>
    </location>
    <ligand>
        <name>substrate</name>
    </ligand>
</feature>
<evidence type="ECO:0000256" key="15">
    <source>
        <dbReference type="ARBA" id="ARBA00051875"/>
    </source>
</evidence>
<evidence type="ECO:0000256" key="11">
    <source>
        <dbReference type="ARBA" id="ARBA00022801"/>
    </source>
</evidence>
<keyword evidence="8 17" id="KW-0548">Nucleotidyltransferase</keyword>
<dbReference type="GO" id="GO:0046872">
    <property type="term" value="F:metal ion binding"/>
    <property type="evidence" value="ECO:0007669"/>
    <property type="project" value="UniProtKB-KW"/>
</dbReference>
<dbReference type="GO" id="GO:0000166">
    <property type="term" value="F:nucleotide binding"/>
    <property type="evidence" value="ECO:0007669"/>
    <property type="project" value="UniProtKB-KW"/>
</dbReference>
<comment type="subunit">
    <text evidence="17">Homohexameric ring arranged as a trimer of dimers.</text>
</comment>
<dbReference type="GO" id="GO:0000175">
    <property type="term" value="F:3'-5'-RNA exonuclease activity"/>
    <property type="evidence" value="ECO:0007669"/>
    <property type="project" value="UniProtKB-UniRule"/>
</dbReference>
<dbReference type="EC" id="2.7.7.56" evidence="17"/>
<dbReference type="InterPro" id="IPR015847">
    <property type="entry name" value="ExoRNase_PH_dom2"/>
</dbReference>
<dbReference type="Gene3D" id="3.90.950.10">
    <property type="match status" value="1"/>
</dbReference>
<dbReference type="STRING" id="1423796.FC24_GL001940"/>
<dbReference type="GO" id="GO:0036222">
    <property type="term" value="F:XTP diphosphatase activity"/>
    <property type="evidence" value="ECO:0007669"/>
    <property type="project" value="UniProtKB-UniRule"/>
</dbReference>
<evidence type="ECO:0000256" key="19">
    <source>
        <dbReference type="RuleBase" id="RU003781"/>
    </source>
</evidence>
<dbReference type="EMBL" id="AYYI01000061">
    <property type="protein sequence ID" value="KRM95712.1"/>
    <property type="molecule type" value="Genomic_DNA"/>
</dbReference>
<keyword evidence="10 18" id="KW-0547">Nucleotide-binding</keyword>
<sequence>MKTRNNARKTNELRPFKMIPNYLKNPEGSVLMILGETKVICNATVSETQPPFLQDQDKGWIYAEYSMLPRATPQRNRREATKGHQDGRTIEIQRLIGRSLRAVVDLNRLGPRTIVVDCDVLQADGGTRTASITGAFLALKIALAKLVTKKIVSQNPLKTDLAAISVGMLSKIGPVLDLDASEDQQALVDMNIVMTAAGDFVELQGTGEEATFSGSQLNDLLYLGTKGIEQLITAQQYQFKQLSQPYDTSSLAGNTVVIATRNLGKAREFKDMFAAEGIQVKTLRDFPELPKIEETGRTFEENARLKADTVAHLLNLPVLADDSGLQVAALNGRPGVFSARYAGDHNDAANNAKLLYELSDTPREKRNATFHTTLVFAKPDQPKQDLVVSGEVNGYILGIPRGENGFGYDPLFYVPELGKSLAELTEAQKNKISHRGNALRQLEKVWRDWLSQS</sequence>
<accession>A0A0R2CVZ0</accession>
<keyword evidence="4 17" id="KW-0698">rRNA processing</keyword>
<protein>
    <recommendedName>
        <fullName evidence="17 18">Multifunctional fusion protein</fullName>
    </recommendedName>
    <domain>
        <recommendedName>
            <fullName evidence="18">dITP/XTP pyrophosphatase</fullName>
            <ecNumber evidence="18">3.6.1.66</ecNumber>
        </recommendedName>
        <alternativeName>
            <fullName evidence="18">Non-canonical purine NTP pyrophosphatase</fullName>
        </alternativeName>
        <alternativeName>
            <fullName evidence="18">Non-standard purine NTP pyrophosphatase</fullName>
        </alternativeName>
        <alternativeName>
            <fullName evidence="18">Nucleoside-triphosphate diphosphatase</fullName>
        </alternativeName>
        <alternativeName>
            <fullName evidence="18">Nucleoside-triphosphate pyrophosphatase</fullName>
            <shortName evidence="18">NTPase</shortName>
        </alternativeName>
    </domain>
    <domain>
        <recommendedName>
            <fullName evidence="17">Ribonuclease PH</fullName>
            <shortName evidence="17">RNase PH</shortName>
            <ecNumber evidence="17">2.7.7.56</ecNumber>
        </recommendedName>
        <alternativeName>
            <fullName evidence="17">tRNA nucleotidyltransferase</fullName>
        </alternativeName>
    </domain>
</protein>
<dbReference type="InterPro" id="IPR001247">
    <property type="entry name" value="ExoRNase_PH_dom1"/>
</dbReference>
<dbReference type="AlphaFoldDB" id="A0A0R2CVZ0"/>
<keyword evidence="12 18" id="KW-0460">Magnesium</keyword>
<comment type="similarity">
    <text evidence="1 17">Belongs to the RNase PH family.</text>
</comment>